<evidence type="ECO:0000313" key="15">
    <source>
        <dbReference type="Ensembl" id="ENSMALP00000025221.1"/>
    </source>
</evidence>
<evidence type="ECO:0000313" key="16">
    <source>
        <dbReference type="Proteomes" id="UP000261600"/>
    </source>
</evidence>
<dbReference type="FunFam" id="3.30.2160.10:FF:000010">
    <property type="entry name" value="E3 ubiquitin-protein ligase HERC2 isoform X2"/>
    <property type="match status" value="1"/>
</dbReference>
<feature type="repeat" description="RCC1" evidence="11">
    <location>
        <begin position="57"/>
        <end position="108"/>
    </location>
</feature>
<evidence type="ECO:0000256" key="12">
    <source>
        <dbReference type="SAM" id="MobiDB-lite"/>
    </source>
</evidence>
<organism evidence="15 16">
    <name type="scientific">Monopterus albus</name>
    <name type="common">Swamp eel</name>
    <dbReference type="NCBI Taxonomy" id="43700"/>
    <lineage>
        <taxon>Eukaryota</taxon>
        <taxon>Metazoa</taxon>
        <taxon>Chordata</taxon>
        <taxon>Craniata</taxon>
        <taxon>Vertebrata</taxon>
        <taxon>Euteleostomi</taxon>
        <taxon>Actinopterygii</taxon>
        <taxon>Neopterygii</taxon>
        <taxon>Teleostei</taxon>
        <taxon>Neoteleostei</taxon>
        <taxon>Acanthomorphata</taxon>
        <taxon>Anabantaria</taxon>
        <taxon>Synbranchiformes</taxon>
        <taxon>Synbranchidae</taxon>
        <taxon>Monopterus</taxon>
    </lineage>
</organism>
<keyword evidence="13" id="KW-0472">Membrane</keyword>
<dbReference type="InterPro" id="IPR000408">
    <property type="entry name" value="Reg_chr_condens"/>
</dbReference>
<keyword evidence="5" id="KW-0963">Cytoplasm</keyword>
<keyword evidence="6" id="KW-0597">Phosphoprotein</keyword>
<comment type="catalytic activity">
    <reaction evidence="1">
        <text>S-ubiquitinyl-[E2 ubiquitin-conjugating enzyme]-L-cysteine + [acceptor protein]-L-lysine = [E2 ubiquitin-conjugating enzyme]-L-cysteine + N(6)-ubiquitinyl-[acceptor protein]-L-lysine.</text>
        <dbReference type="EC" id="2.3.2.26"/>
    </reaction>
</comment>
<evidence type="ECO:0000256" key="9">
    <source>
        <dbReference type="ARBA" id="ARBA00022786"/>
    </source>
</evidence>
<feature type="region of interest" description="Disordered" evidence="12">
    <location>
        <begin position="516"/>
        <end position="546"/>
    </location>
</feature>
<dbReference type="Gene3D" id="3.90.1750.10">
    <property type="entry name" value="Hect, E3 ligase catalytic domains"/>
    <property type="match status" value="1"/>
</dbReference>
<feature type="transmembrane region" description="Helical" evidence="13">
    <location>
        <begin position="12"/>
        <end position="32"/>
    </location>
</feature>
<evidence type="ECO:0000256" key="13">
    <source>
        <dbReference type="SAM" id="Phobius"/>
    </source>
</evidence>
<dbReference type="GO" id="GO:0061630">
    <property type="term" value="F:ubiquitin protein ligase activity"/>
    <property type="evidence" value="ECO:0007669"/>
    <property type="project" value="UniProtKB-EC"/>
</dbReference>
<dbReference type="Pfam" id="PF00632">
    <property type="entry name" value="HECT"/>
    <property type="match status" value="1"/>
</dbReference>
<dbReference type="InterPro" id="IPR042469">
    <property type="entry name" value="HECTD3"/>
</dbReference>
<evidence type="ECO:0000256" key="7">
    <source>
        <dbReference type="ARBA" id="ARBA00022679"/>
    </source>
</evidence>
<evidence type="ECO:0000256" key="6">
    <source>
        <dbReference type="ARBA" id="ARBA00022553"/>
    </source>
</evidence>
<dbReference type="SUPFAM" id="SSF56204">
    <property type="entry name" value="Hect, E3 ligase catalytic domain"/>
    <property type="match status" value="1"/>
</dbReference>
<evidence type="ECO:0000259" key="14">
    <source>
        <dbReference type="PROSITE" id="PS50237"/>
    </source>
</evidence>
<keyword evidence="13" id="KW-1133">Transmembrane helix</keyword>
<evidence type="ECO:0000256" key="3">
    <source>
        <dbReference type="ARBA" id="ARBA00004906"/>
    </source>
</evidence>
<accession>A0A3Q3R2F8</accession>
<keyword evidence="9 10" id="KW-0833">Ubl conjugation pathway</keyword>
<keyword evidence="7" id="KW-0808">Transferase</keyword>
<proteinExistence type="predicted"/>
<reference evidence="15" key="2">
    <citation type="submission" date="2025-09" db="UniProtKB">
        <authorList>
            <consortium name="Ensembl"/>
        </authorList>
    </citation>
    <scope>IDENTIFICATION</scope>
</reference>
<dbReference type="CDD" id="cd00078">
    <property type="entry name" value="HECTc"/>
    <property type="match status" value="1"/>
</dbReference>
<reference evidence="15" key="1">
    <citation type="submission" date="2025-08" db="UniProtKB">
        <authorList>
            <consortium name="Ensembl"/>
        </authorList>
    </citation>
    <scope>IDENTIFICATION</scope>
</reference>
<dbReference type="InterPro" id="IPR000569">
    <property type="entry name" value="HECT_dom"/>
</dbReference>
<dbReference type="InterPro" id="IPR009091">
    <property type="entry name" value="RCC1/BLIP-II"/>
</dbReference>
<keyword evidence="13" id="KW-0812">Transmembrane</keyword>
<comment type="pathway">
    <text evidence="3">Protein modification; protein ubiquitination.</text>
</comment>
<dbReference type="STRING" id="43700.ENSMALP00000025221"/>
<keyword evidence="8" id="KW-0677">Repeat</keyword>
<evidence type="ECO:0000256" key="2">
    <source>
        <dbReference type="ARBA" id="ARBA00004496"/>
    </source>
</evidence>
<evidence type="ECO:0000256" key="5">
    <source>
        <dbReference type="ARBA" id="ARBA00022490"/>
    </source>
</evidence>
<evidence type="ECO:0000256" key="1">
    <source>
        <dbReference type="ARBA" id="ARBA00000885"/>
    </source>
</evidence>
<evidence type="ECO:0000256" key="8">
    <source>
        <dbReference type="ARBA" id="ARBA00022737"/>
    </source>
</evidence>
<comment type="subcellular location">
    <subcellularLocation>
        <location evidence="2">Cytoplasm</location>
    </subcellularLocation>
</comment>
<keyword evidence="16" id="KW-1185">Reference proteome</keyword>
<dbReference type="PROSITE" id="PS50012">
    <property type="entry name" value="RCC1_3"/>
    <property type="match status" value="1"/>
</dbReference>
<feature type="domain" description="HECT" evidence="14">
    <location>
        <begin position="169"/>
        <end position="506"/>
    </location>
</feature>
<evidence type="ECO:0000256" key="11">
    <source>
        <dbReference type="PROSITE-ProRule" id="PRU00235"/>
    </source>
</evidence>
<evidence type="ECO:0000256" key="4">
    <source>
        <dbReference type="ARBA" id="ARBA00012485"/>
    </source>
</evidence>
<dbReference type="PANTHER" id="PTHR46654">
    <property type="entry name" value="E3 UBIQUITIN-PROTEIN LIGASE HECTD3"/>
    <property type="match status" value="1"/>
</dbReference>
<dbReference type="Gene3D" id="3.30.2160.10">
    <property type="entry name" value="Hect, E3 ligase catalytic domain"/>
    <property type="match status" value="1"/>
</dbReference>
<dbReference type="Pfam" id="PF00415">
    <property type="entry name" value="RCC1"/>
    <property type="match status" value="1"/>
</dbReference>
<dbReference type="EC" id="2.3.2.26" evidence="4"/>
<feature type="active site" description="Glycyl thioester intermediate" evidence="10">
    <location>
        <position position="474"/>
    </location>
</feature>
<dbReference type="InterPro" id="IPR035983">
    <property type="entry name" value="Hect_E3_ubiquitin_ligase"/>
</dbReference>
<dbReference type="AlphaFoldDB" id="A0A3Q3R2F8"/>
<protein>
    <recommendedName>
        <fullName evidence="4">HECT-type E3 ubiquitin transferase</fullName>
        <ecNumber evidence="4">2.3.2.26</ecNumber>
    </recommendedName>
</protein>
<dbReference type="PROSITE" id="PS50237">
    <property type="entry name" value="HECT"/>
    <property type="match status" value="1"/>
</dbReference>
<sequence length="546" mass="60954">MLIIVRHLPLECICQFISDLFFVLFAILSFVIESQQFRLVGLDCSLTAKLSVMFGSGEVYTWGDNDEGQLGDSTTNAIQRPRLVVALQGKKINRVACGSAHTLAWSTIQAHQCFLCPSGSCYSQKPSCVFFFFTLQVKRSRSKGGLAGPDGTKSVFGQMCAKMSSFSPDSLLLPHRVWKVKFVGESVDDCGGGYSESIAEMCEELQNALTPLLIVTPNGRDESGANRDCFLLNPTAKSPLHMSMFRFLGVLLGIAIRTGSPLSLNLAEPVWKQLAGMNLTIADLSEVDKDFIPGLMYIRDNEATAEEFEAMTLPFTVPNASGQDIQLSSKYSHITLENRAEYVRLAINYRLHEFDEQVSAVREGMARVVPVPLLSLFTGYELETMVCGSPDIPLHLLKSVATYKGVEPTALLIQWFWEVMESFSNTERSLFLRFVWGRTRLPRTIADFRGRDFVVQVLDKYNPPDHFLPESYTCFFLLKLPRYSCKQVLEEKLKYAIHFCKSIDTDDYARIALSGEPAADDSSEDSDNEDADSFASDSTQDYLTGH</sequence>
<dbReference type="Proteomes" id="UP000261600">
    <property type="component" value="Unplaced"/>
</dbReference>
<dbReference type="SUPFAM" id="SSF50985">
    <property type="entry name" value="RCC1/BLIP-II"/>
    <property type="match status" value="1"/>
</dbReference>
<dbReference type="Ensembl" id="ENSMALT00000025692.1">
    <property type="protein sequence ID" value="ENSMALP00000025221.1"/>
    <property type="gene ID" value="ENSMALG00000017545.1"/>
</dbReference>
<feature type="compositionally biased region" description="Acidic residues" evidence="12">
    <location>
        <begin position="518"/>
        <end position="532"/>
    </location>
</feature>
<dbReference type="GO" id="GO:0005737">
    <property type="term" value="C:cytoplasm"/>
    <property type="evidence" value="ECO:0007669"/>
    <property type="project" value="UniProtKB-SubCell"/>
</dbReference>
<dbReference type="Gene3D" id="2.130.10.30">
    <property type="entry name" value="Regulator of chromosome condensation 1/beta-lactamase-inhibitor protein II"/>
    <property type="match status" value="1"/>
</dbReference>
<evidence type="ECO:0000256" key="10">
    <source>
        <dbReference type="PROSITE-ProRule" id="PRU00104"/>
    </source>
</evidence>
<dbReference type="PANTHER" id="PTHR46654:SF1">
    <property type="entry name" value="E3 UBIQUITIN-PROTEIN LIGASE HECTD3"/>
    <property type="match status" value="1"/>
</dbReference>
<dbReference type="SMART" id="SM00119">
    <property type="entry name" value="HECTc"/>
    <property type="match status" value="1"/>
</dbReference>
<dbReference type="FunFam" id="3.30.2410.10:FF:000006">
    <property type="entry name" value="probable E3 ubiquitin-protein ligase HERC1 isoform X2"/>
    <property type="match status" value="1"/>
</dbReference>
<dbReference type="Gene3D" id="3.30.2410.10">
    <property type="entry name" value="Hect, E3 ligase catalytic domain"/>
    <property type="match status" value="1"/>
</dbReference>
<name>A0A3Q3R2F8_MONAL</name>